<comment type="caution">
    <text evidence="12">The sequence shown here is derived from an EMBL/GenBank/DDBJ whole genome shotgun (WGS) entry which is preliminary data.</text>
</comment>
<evidence type="ECO:0000256" key="1">
    <source>
        <dbReference type="ARBA" id="ARBA00004496"/>
    </source>
</evidence>
<evidence type="ECO:0000256" key="7">
    <source>
        <dbReference type="ARBA" id="ARBA00022679"/>
    </source>
</evidence>
<dbReference type="PANTHER" id="PTHR11579:SF0">
    <property type="entry name" value="PROTEIN-L-ISOASPARTATE(D-ASPARTATE) O-METHYLTRANSFERASE"/>
    <property type="match status" value="1"/>
</dbReference>
<evidence type="ECO:0000256" key="5">
    <source>
        <dbReference type="ARBA" id="ARBA00022490"/>
    </source>
</evidence>
<dbReference type="EC" id="2.1.1.77" evidence="3"/>
<evidence type="ECO:0000256" key="11">
    <source>
        <dbReference type="ARBA" id="ARBA00031350"/>
    </source>
</evidence>
<reference evidence="12 13" key="1">
    <citation type="submission" date="2021-03" db="EMBL/GenBank/DDBJ databases">
        <title>Sequencing the genomes of 1000 actinobacteria strains.</title>
        <authorList>
            <person name="Klenk H.-P."/>
        </authorList>
    </citation>
    <scope>NUCLEOTIDE SEQUENCE [LARGE SCALE GENOMIC DNA]</scope>
    <source>
        <strain evidence="12 13">DSM 44580</strain>
    </source>
</reference>
<evidence type="ECO:0000313" key="12">
    <source>
        <dbReference type="EMBL" id="MBP2477221.1"/>
    </source>
</evidence>
<evidence type="ECO:0000256" key="2">
    <source>
        <dbReference type="ARBA" id="ARBA00005369"/>
    </source>
</evidence>
<dbReference type="Proteomes" id="UP001519363">
    <property type="component" value="Unassembled WGS sequence"/>
</dbReference>
<dbReference type="Gene3D" id="3.40.50.150">
    <property type="entry name" value="Vaccinia Virus protein VP39"/>
    <property type="match status" value="1"/>
</dbReference>
<dbReference type="Pfam" id="PF01135">
    <property type="entry name" value="PCMT"/>
    <property type="match status" value="1"/>
</dbReference>
<dbReference type="SUPFAM" id="SSF53335">
    <property type="entry name" value="S-adenosyl-L-methionine-dependent methyltransferases"/>
    <property type="match status" value="1"/>
</dbReference>
<comment type="subcellular location">
    <subcellularLocation>
        <location evidence="1">Cytoplasm</location>
    </subcellularLocation>
</comment>
<name>A0ABS5AKY3_9PSEU</name>
<evidence type="ECO:0000313" key="13">
    <source>
        <dbReference type="Proteomes" id="UP001519363"/>
    </source>
</evidence>
<proteinExistence type="inferred from homology"/>
<keyword evidence="8" id="KW-0949">S-adenosyl-L-methionine</keyword>
<evidence type="ECO:0000256" key="9">
    <source>
        <dbReference type="ARBA" id="ARBA00030757"/>
    </source>
</evidence>
<dbReference type="PANTHER" id="PTHR11579">
    <property type="entry name" value="PROTEIN-L-ISOASPARTATE O-METHYLTRANSFERASE"/>
    <property type="match status" value="1"/>
</dbReference>
<keyword evidence="7" id="KW-0808">Transferase</keyword>
<sequence length="372" mass="39603">MRAHSQAGEAVLAAFAQVDRGDFVPDRVWCSVRGNLPVALDRRVDGELWREAVYGDTVVVTQFDDGRTRWPEVGRVATSSASQPRLVVDMLAHLDLAPGMRVLEVGAGTGYNAALLAALTGPGTVTTVELDPVLAELAEANLRRAGADVEVVCGDGALGVPARAPFDRVVATVAVVGDGLPYAWAEQTRPGGVILTPWGTAYDNGVLLHLVVRPDGSASGPVVGGVAFMQLRAQRLPVTDSAELVHNLYARRARGSEVPPDEVALGEGVFAIGVRLPDVRCEVTWTGRYDHEVLLADPASGSGALAEVRDGVVEVRETGPRALWAEAEAAHAWWVARGRPGLHRFGVTLTREGHRVWLDTEAEVVSPGPPRR</sequence>
<dbReference type="RefSeq" id="WP_086789977.1">
    <property type="nucleotide sequence ID" value="NZ_JAGIOO010000001.1"/>
</dbReference>
<keyword evidence="5" id="KW-0963">Cytoplasm</keyword>
<keyword evidence="6" id="KW-0489">Methyltransferase</keyword>
<evidence type="ECO:0000256" key="10">
    <source>
        <dbReference type="ARBA" id="ARBA00031323"/>
    </source>
</evidence>
<dbReference type="InterPro" id="IPR000682">
    <property type="entry name" value="PCMT"/>
</dbReference>
<evidence type="ECO:0000256" key="8">
    <source>
        <dbReference type="ARBA" id="ARBA00022691"/>
    </source>
</evidence>
<evidence type="ECO:0000256" key="4">
    <source>
        <dbReference type="ARBA" id="ARBA00013346"/>
    </source>
</evidence>
<dbReference type="EMBL" id="JAGIOO010000001">
    <property type="protein sequence ID" value="MBP2477221.1"/>
    <property type="molecule type" value="Genomic_DNA"/>
</dbReference>
<dbReference type="InterPro" id="IPR029063">
    <property type="entry name" value="SAM-dependent_MTases_sf"/>
</dbReference>
<accession>A0ABS5AKY3</accession>
<evidence type="ECO:0000256" key="6">
    <source>
        <dbReference type="ARBA" id="ARBA00022603"/>
    </source>
</evidence>
<dbReference type="CDD" id="cd02440">
    <property type="entry name" value="AdoMet_MTases"/>
    <property type="match status" value="1"/>
</dbReference>
<organism evidence="12 13">
    <name type="scientific">Crossiella equi</name>
    <dbReference type="NCBI Taxonomy" id="130796"/>
    <lineage>
        <taxon>Bacteria</taxon>
        <taxon>Bacillati</taxon>
        <taxon>Actinomycetota</taxon>
        <taxon>Actinomycetes</taxon>
        <taxon>Pseudonocardiales</taxon>
        <taxon>Pseudonocardiaceae</taxon>
        <taxon>Crossiella</taxon>
    </lineage>
</organism>
<comment type="similarity">
    <text evidence="2">Belongs to the methyltransferase superfamily. L-isoaspartyl/D-aspartyl protein methyltransferase family.</text>
</comment>
<evidence type="ECO:0000256" key="3">
    <source>
        <dbReference type="ARBA" id="ARBA00011890"/>
    </source>
</evidence>
<protein>
    <recommendedName>
        <fullName evidence="4">Protein-L-isoaspartate O-methyltransferase</fullName>
        <ecNumber evidence="3">2.1.1.77</ecNumber>
    </recommendedName>
    <alternativeName>
        <fullName evidence="11">L-isoaspartyl protein carboxyl methyltransferase</fullName>
    </alternativeName>
    <alternativeName>
        <fullName evidence="9">Protein L-isoaspartyl methyltransferase</fullName>
    </alternativeName>
    <alternativeName>
        <fullName evidence="10">Protein-beta-aspartate methyltransferase</fullName>
    </alternativeName>
</protein>
<keyword evidence="13" id="KW-1185">Reference proteome</keyword>
<gene>
    <name evidence="12" type="ORF">JOF53_006093</name>
</gene>